<dbReference type="OrthoDB" id="5769605at2"/>
<reference evidence="3 4" key="1">
    <citation type="journal article" date="2015" name="Int. J. Syst. Evol. Microbiol.">
        <title>Nitrosospira lacus sp. nov., a psychrotolerant, ammonia-oxidizing bacterium from sandy lake sediment.</title>
        <authorList>
            <person name="Urakawa H."/>
            <person name="Garcia J.C."/>
            <person name="Nielsen J.L."/>
            <person name="Le V.Q."/>
            <person name="Kozlowski J.A."/>
            <person name="Stein L.Y."/>
            <person name="Lim C.K."/>
            <person name="Pommerening-Roser A."/>
            <person name="Martens-Habbena W."/>
            <person name="Stahl D.A."/>
            <person name="Klotz M.G."/>
        </authorList>
    </citation>
    <scope>NUCLEOTIDE SEQUENCE [LARGE SCALE GENOMIC DNA]</scope>
    <source>
        <strain evidence="3 4">APG3</strain>
    </source>
</reference>
<keyword evidence="4" id="KW-1185">Reference proteome</keyword>
<dbReference type="RefSeq" id="WP_004176798.1">
    <property type="nucleotide sequence ID" value="NZ_CP021106.3"/>
</dbReference>
<evidence type="ECO:0000256" key="1">
    <source>
        <dbReference type="SAM" id="Coils"/>
    </source>
</evidence>
<accession>A0A1W6SPA1</accession>
<dbReference type="Proteomes" id="UP000012179">
    <property type="component" value="Chromosome"/>
</dbReference>
<dbReference type="eggNOG" id="ENOG503027G">
    <property type="taxonomic scope" value="Bacteria"/>
</dbReference>
<dbReference type="KEGG" id="nlc:EBAPG3_007610"/>
<feature type="chain" id="PRO_5010855157" description="Cell envelope biogenesis protein TolA" evidence="2">
    <location>
        <begin position="22"/>
        <end position="134"/>
    </location>
</feature>
<sequence length="134" mass="14752">MDKFKVIAIIAGLVFSFGTMAGQHMSKDAYKAEKERIEREYKAQKARCDSLAGNAKDICRIEAKGGEEVAEADLKAQYEPSRENRYKARIARAEADYATAKERCDDQAGDAKEICLKDAKAAEAAAKAAAEREK</sequence>
<feature type="signal peptide" evidence="2">
    <location>
        <begin position="1"/>
        <end position="21"/>
    </location>
</feature>
<keyword evidence="1" id="KW-0175">Coiled coil</keyword>
<gene>
    <name evidence="3" type="ORF">EBAPG3_007610</name>
</gene>
<evidence type="ECO:0008006" key="5">
    <source>
        <dbReference type="Google" id="ProtNLM"/>
    </source>
</evidence>
<evidence type="ECO:0000313" key="3">
    <source>
        <dbReference type="EMBL" id="ARO87648.1"/>
    </source>
</evidence>
<dbReference type="EMBL" id="CP021106">
    <property type="protein sequence ID" value="ARO87648.1"/>
    <property type="molecule type" value="Genomic_DNA"/>
</dbReference>
<proteinExistence type="predicted"/>
<name>A0A1W6SPA1_9PROT</name>
<dbReference type="AlphaFoldDB" id="A0A1W6SPA1"/>
<protein>
    <recommendedName>
        <fullName evidence="5">Cell envelope biogenesis protein TolA</fullName>
    </recommendedName>
</protein>
<feature type="coiled-coil region" evidence="1">
    <location>
        <begin position="27"/>
        <end position="54"/>
    </location>
</feature>
<evidence type="ECO:0000256" key="2">
    <source>
        <dbReference type="SAM" id="SignalP"/>
    </source>
</evidence>
<organism evidence="3 4">
    <name type="scientific">Nitrosospira lacus</name>
    <dbReference type="NCBI Taxonomy" id="1288494"/>
    <lineage>
        <taxon>Bacteria</taxon>
        <taxon>Pseudomonadati</taxon>
        <taxon>Pseudomonadota</taxon>
        <taxon>Betaproteobacteria</taxon>
        <taxon>Nitrosomonadales</taxon>
        <taxon>Nitrosomonadaceae</taxon>
        <taxon>Nitrosospira</taxon>
    </lineage>
</organism>
<evidence type="ECO:0000313" key="4">
    <source>
        <dbReference type="Proteomes" id="UP000012179"/>
    </source>
</evidence>
<keyword evidence="2" id="KW-0732">Signal</keyword>